<accession>A0A3B7MSY1</accession>
<protein>
    <submittedName>
        <fullName evidence="3">Crp/Fnr family transcriptional regulator</fullName>
    </submittedName>
</protein>
<feature type="compositionally biased region" description="Polar residues" evidence="1">
    <location>
        <begin position="13"/>
        <end position="30"/>
    </location>
</feature>
<evidence type="ECO:0000259" key="2">
    <source>
        <dbReference type="PROSITE" id="PS50042"/>
    </source>
</evidence>
<evidence type="ECO:0000313" key="3">
    <source>
        <dbReference type="EMBL" id="AXY76076.1"/>
    </source>
</evidence>
<keyword evidence="4" id="KW-1185">Reference proteome</keyword>
<evidence type="ECO:0000256" key="1">
    <source>
        <dbReference type="SAM" id="MobiDB-lite"/>
    </source>
</evidence>
<dbReference type="AlphaFoldDB" id="A0A3B7MSY1"/>
<proteinExistence type="predicted"/>
<sequence>MPVCEPPTKPETHSMSFNHQPTGEPGSTTLTESPLVTFAHAVHPISAAARDYANRKSFPYRVKKGEFLVRSGELCPYIYFIQKGILRGYVQDSKKEITTWITAENELATSITSFHAQQKSFENIQAIEESELTALHYDDLQYLYTHHPEVNITGRKLLEKYYRDAEERAYIARLTEATSKYQRFIATKSFMLNRVPLKFIASYLGMTLETLSRIRSKLSHAK</sequence>
<dbReference type="Proteomes" id="UP000263900">
    <property type="component" value="Chromosome"/>
</dbReference>
<organism evidence="3 4">
    <name type="scientific">Paraflavitalea soli</name>
    <dbReference type="NCBI Taxonomy" id="2315862"/>
    <lineage>
        <taxon>Bacteria</taxon>
        <taxon>Pseudomonadati</taxon>
        <taxon>Bacteroidota</taxon>
        <taxon>Chitinophagia</taxon>
        <taxon>Chitinophagales</taxon>
        <taxon>Chitinophagaceae</taxon>
        <taxon>Paraflavitalea</taxon>
    </lineage>
</organism>
<dbReference type="EMBL" id="CP032157">
    <property type="protein sequence ID" value="AXY76076.1"/>
    <property type="molecule type" value="Genomic_DNA"/>
</dbReference>
<dbReference type="OrthoDB" id="680421at2"/>
<dbReference type="InterPro" id="IPR000595">
    <property type="entry name" value="cNMP-bd_dom"/>
</dbReference>
<dbReference type="PROSITE" id="PS50042">
    <property type="entry name" value="CNMP_BINDING_3"/>
    <property type="match status" value="1"/>
</dbReference>
<reference evidence="3 4" key="1">
    <citation type="submission" date="2018-09" db="EMBL/GenBank/DDBJ databases">
        <title>Genome sequencing of strain 6GH32-13.</title>
        <authorList>
            <person name="Weon H.-Y."/>
            <person name="Heo J."/>
            <person name="Kwon S.-W."/>
        </authorList>
    </citation>
    <scope>NUCLEOTIDE SEQUENCE [LARGE SCALE GENOMIC DNA]</scope>
    <source>
        <strain evidence="3 4">5GH32-13</strain>
    </source>
</reference>
<name>A0A3B7MSY1_9BACT</name>
<feature type="domain" description="Cyclic nucleotide-binding" evidence="2">
    <location>
        <begin position="60"/>
        <end position="143"/>
    </location>
</feature>
<dbReference type="Pfam" id="PF00027">
    <property type="entry name" value="cNMP_binding"/>
    <property type="match status" value="1"/>
</dbReference>
<feature type="region of interest" description="Disordered" evidence="1">
    <location>
        <begin position="1"/>
        <end position="30"/>
    </location>
</feature>
<dbReference type="KEGG" id="pseg:D3H65_19730"/>
<dbReference type="InterPro" id="IPR014710">
    <property type="entry name" value="RmlC-like_jellyroll"/>
</dbReference>
<dbReference type="Gene3D" id="2.60.120.10">
    <property type="entry name" value="Jelly Rolls"/>
    <property type="match status" value="1"/>
</dbReference>
<dbReference type="InterPro" id="IPR018490">
    <property type="entry name" value="cNMP-bd_dom_sf"/>
</dbReference>
<dbReference type="SUPFAM" id="SSF51206">
    <property type="entry name" value="cAMP-binding domain-like"/>
    <property type="match status" value="1"/>
</dbReference>
<dbReference type="CDD" id="cd00038">
    <property type="entry name" value="CAP_ED"/>
    <property type="match status" value="1"/>
</dbReference>
<evidence type="ECO:0000313" key="4">
    <source>
        <dbReference type="Proteomes" id="UP000263900"/>
    </source>
</evidence>
<gene>
    <name evidence="3" type="ORF">D3H65_19730</name>
</gene>